<dbReference type="InterPro" id="IPR004441">
    <property type="entry name" value="rRNA_MeTrfase_TrmH"/>
</dbReference>
<reference evidence="4" key="1">
    <citation type="journal article" date="2012" name="Nature">
        <title>The oyster genome reveals stress adaptation and complexity of shell formation.</title>
        <authorList>
            <person name="Zhang G."/>
            <person name="Fang X."/>
            <person name="Guo X."/>
            <person name="Li L."/>
            <person name="Luo R."/>
            <person name="Xu F."/>
            <person name="Yang P."/>
            <person name="Zhang L."/>
            <person name="Wang X."/>
            <person name="Qi H."/>
            <person name="Xiong Z."/>
            <person name="Que H."/>
            <person name="Xie Y."/>
            <person name="Holland P.W."/>
            <person name="Paps J."/>
            <person name="Zhu Y."/>
            <person name="Wu F."/>
            <person name="Chen Y."/>
            <person name="Wang J."/>
            <person name="Peng C."/>
            <person name="Meng J."/>
            <person name="Yang L."/>
            <person name="Liu J."/>
            <person name="Wen B."/>
            <person name="Zhang N."/>
            <person name="Huang Z."/>
            <person name="Zhu Q."/>
            <person name="Feng Y."/>
            <person name="Mount A."/>
            <person name="Hedgecock D."/>
            <person name="Xu Z."/>
            <person name="Liu Y."/>
            <person name="Domazet-Loso T."/>
            <person name="Du Y."/>
            <person name="Sun X."/>
            <person name="Zhang S."/>
            <person name="Liu B."/>
            <person name="Cheng P."/>
            <person name="Jiang X."/>
            <person name="Li J."/>
            <person name="Fan D."/>
            <person name="Wang W."/>
            <person name="Fu W."/>
            <person name="Wang T."/>
            <person name="Wang B."/>
            <person name="Zhang J."/>
            <person name="Peng Z."/>
            <person name="Li Y."/>
            <person name="Li N."/>
            <person name="Wang J."/>
            <person name="Chen M."/>
            <person name="He Y."/>
            <person name="Tan F."/>
            <person name="Song X."/>
            <person name="Zheng Q."/>
            <person name="Huang R."/>
            <person name="Yang H."/>
            <person name="Du X."/>
            <person name="Chen L."/>
            <person name="Yang M."/>
            <person name="Gaffney P.M."/>
            <person name="Wang S."/>
            <person name="Luo L."/>
            <person name="She Z."/>
            <person name="Ming Y."/>
            <person name="Huang W."/>
            <person name="Zhang S."/>
            <person name="Huang B."/>
            <person name="Zhang Y."/>
            <person name="Qu T."/>
            <person name="Ni P."/>
            <person name="Miao G."/>
            <person name="Wang J."/>
            <person name="Wang Q."/>
            <person name="Steinberg C.E."/>
            <person name="Wang H."/>
            <person name="Li N."/>
            <person name="Qian L."/>
            <person name="Zhang G."/>
            <person name="Li Y."/>
            <person name="Yang H."/>
            <person name="Liu X."/>
            <person name="Wang J."/>
            <person name="Yin Y."/>
            <person name="Wang J."/>
        </authorList>
    </citation>
    <scope>NUCLEOTIDE SEQUENCE [LARGE SCALE GENOMIC DNA]</scope>
    <source>
        <strain evidence="4">05x7-T-G4-1.051#20</strain>
    </source>
</reference>
<evidence type="ECO:0000313" key="4">
    <source>
        <dbReference type="EMBL" id="EKC17205.1"/>
    </source>
</evidence>
<evidence type="ECO:0000256" key="2">
    <source>
        <dbReference type="ARBA" id="ARBA00022679"/>
    </source>
</evidence>
<organism evidence="4">
    <name type="scientific">Magallana gigas</name>
    <name type="common">Pacific oyster</name>
    <name type="synonym">Crassostrea gigas</name>
    <dbReference type="NCBI Taxonomy" id="29159"/>
    <lineage>
        <taxon>Eukaryota</taxon>
        <taxon>Metazoa</taxon>
        <taxon>Spiralia</taxon>
        <taxon>Lophotrochozoa</taxon>
        <taxon>Mollusca</taxon>
        <taxon>Bivalvia</taxon>
        <taxon>Autobranchia</taxon>
        <taxon>Pteriomorphia</taxon>
        <taxon>Ostreida</taxon>
        <taxon>Ostreoidea</taxon>
        <taxon>Ostreidae</taxon>
        <taxon>Magallana</taxon>
    </lineage>
</organism>
<dbReference type="PANTHER" id="PTHR46429:SF2">
    <property type="entry name" value="TRNA_RRNA METHYLTRANSFERASE"/>
    <property type="match status" value="1"/>
</dbReference>
<dbReference type="GO" id="GO:0032259">
    <property type="term" value="P:methylation"/>
    <property type="evidence" value="ECO:0007669"/>
    <property type="project" value="UniProtKB-KW"/>
</dbReference>
<protein>
    <recommendedName>
        <fullName evidence="3">tRNA/rRNA methyltransferase SpoU type domain-containing protein</fullName>
    </recommendedName>
</protein>
<dbReference type="CDD" id="cd18103">
    <property type="entry name" value="SpoU-like_RlmB"/>
    <property type="match status" value="1"/>
</dbReference>
<dbReference type="Gene3D" id="3.40.1280.10">
    <property type="match status" value="1"/>
</dbReference>
<keyword evidence="2" id="KW-0808">Transferase</keyword>
<dbReference type="AlphaFoldDB" id="K1PL92"/>
<name>K1PL92_MAGGI</name>
<dbReference type="EMBL" id="JH823183">
    <property type="protein sequence ID" value="EKC17205.1"/>
    <property type="molecule type" value="Genomic_DNA"/>
</dbReference>
<proteinExistence type="predicted"/>
<dbReference type="HOGENOM" id="CLU_021322_4_5_1"/>
<dbReference type="SUPFAM" id="SSF75217">
    <property type="entry name" value="alpha/beta knot"/>
    <property type="match status" value="1"/>
</dbReference>
<accession>K1PL92</accession>
<keyword evidence="1" id="KW-0489">Methyltransferase</keyword>
<dbReference type="InterPro" id="IPR001537">
    <property type="entry name" value="SpoU_MeTrfase"/>
</dbReference>
<dbReference type="Pfam" id="PF00588">
    <property type="entry name" value="SpoU_methylase"/>
    <property type="match status" value="1"/>
</dbReference>
<gene>
    <name evidence="4" type="ORF">CGI_10001729</name>
</gene>
<evidence type="ECO:0000256" key="1">
    <source>
        <dbReference type="ARBA" id="ARBA00022603"/>
    </source>
</evidence>
<evidence type="ECO:0000259" key="3">
    <source>
        <dbReference type="Pfam" id="PF00588"/>
    </source>
</evidence>
<dbReference type="InterPro" id="IPR029026">
    <property type="entry name" value="tRNA_m1G_MTases_N"/>
</dbReference>
<sequence>MDKNYRGLMHRGFVGELKSTIKSVTSLEEFLDGPAIEKNSVIVALDSISDQQNLGAMIRSCYFFGASLMVCEIRNSAPIDHMTHRCSAGASLRQPLHWANKLSDALQVLKEKNFTIVGAVTERHPKAQPYQQLKLQTKTVLIVGNEENGLRPHVLRFCDHLTTIKRKTNFDSLNVSVSLGILLAHLNK</sequence>
<dbReference type="InterPro" id="IPR029028">
    <property type="entry name" value="Alpha/beta_knot_MTases"/>
</dbReference>
<dbReference type="InParanoid" id="K1PL92"/>
<dbReference type="GO" id="GO:0005829">
    <property type="term" value="C:cytosol"/>
    <property type="evidence" value="ECO:0007669"/>
    <property type="project" value="TreeGrafter"/>
</dbReference>
<dbReference type="GO" id="GO:0006396">
    <property type="term" value="P:RNA processing"/>
    <property type="evidence" value="ECO:0007669"/>
    <property type="project" value="InterPro"/>
</dbReference>
<dbReference type="PANTHER" id="PTHR46429">
    <property type="entry name" value="23S RRNA (GUANOSINE-2'-O-)-METHYLTRANSFERASE RLMB"/>
    <property type="match status" value="1"/>
</dbReference>
<dbReference type="GO" id="GO:0003723">
    <property type="term" value="F:RNA binding"/>
    <property type="evidence" value="ECO:0007669"/>
    <property type="project" value="InterPro"/>
</dbReference>
<feature type="domain" description="tRNA/rRNA methyltransferase SpoU type" evidence="3">
    <location>
        <begin position="41"/>
        <end position="183"/>
    </location>
</feature>
<dbReference type="GO" id="GO:0008173">
    <property type="term" value="F:RNA methyltransferase activity"/>
    <property type="evidence" value="ECO:0007669"/>
    <property type="project" value="InterPro"/>
</dbReference>